<keyword evidence="4 5" id="KW-0472">Membrane</keyword>
<evidence type="ECO:0000313" key="6">
    <source>
        <dbReference type="EMBL" id="CAA9202196.1"/>
    </source>
</evidence>
<feature type="transmembrane region" description="Helical" evidence="5">
    <location>
        <begin position="131"/>
        <end position="153"/>
    </location>
</feature>
<evidence type="ECO:0000256" key="2">
    <source>
        <dbReference type="ARBA" id="ARBA00022692"/>
    </source>
</evidence>
<feature type="transmembrane region" description="Helical" evidence="5">
    <location>
        <begin position="63"/>
        <end position="84"/>
    </location>
</feature>
<dbReference type="GO" id="GO:0005886">
    <property type="term" value="C:plasma membrane"/>
    <property type="evidence" value="ECO:0007669"/>
    <property type="project" value="TreeGrafter"/>
</dbReference>
<feature type="transmembrane region" description="Helical" evidence="5">
    <location>
        <begin position="28"/>
        <end position="51"/>
    </location>
</feature>
<dbReference type="PANTHER" id="PTHR37955">
    <property type="entry name" value="TELLURITE RESISTANCE PROTEIN TEHA"/>
    <property type="match status" value="1"/>
</dbReference>
<reference evidence="6 7" key="1">
    <citation type="submission" date="2020-02" db="EMBL/GenBank/DDBJ databases">
        <authorList>
            <person name="Criscuolo A."/>
        </authorList>
    </citation>
    <scope>NUCLEOTIDE SEQUENCE [LARGE SCALE GENOMIC DNA]</scope>
    <source>
        <strain evidence="6">CIP105534</strain>
    </source>
</reference>
<keyword evidence="3 5" id="KW-1133">Transmembrane helix</keyword>
<feature type="transmembrane region" description="Helical" evidence="5">
    <location>
        <begin position="223"/>
        <end position="241"/>
    </location>
</feature>
<dbReference type="GO" id="GO:0046583">
    <property type="term" value="F:monoatomic cation efflux transmembrane transporter activity"/>
    <property type="evidence" value="ECO:0007669"/>
    <property type="project" value="TreeGrafter"/>
</dbReference>
<dbReference type="Gene3D" id="1.50.10.150">
    <property type="entry name" value="Voltage-dependent anion channel"/>
    <property type="match status" value="1"/>
</dbReference>
<dbReference type="AlphaFoldDB" id="A0A6J4GVK4"/>
<name>A0A6J4GVK4_9FLAO</name>
<evidence type="ECO:0000256" key="3">
    <source>
        <dbReference type="ARBA" id="ARBA00022989"/>
    </source>
</evidence>
<keyword evidence="2 5" id="KW-0812">Transmembrane</keyword>
<dbReference type="Pfam" id="PF03595">
    <property type="entry name" value="SLAC1"/>
    <property type="match status" value="1"/>
</dbReference>
<dbReference type="Proteomes" id="UP000479938">
    <property type="component" value="Unassembled WGS sequence"/>
</dbReference>
<dbReference type="InterPro" id="IPR004695">
    <property type="entry name" value="SLAC1/Mae1/Ssu1/TehA"/>
</dbReference>
<proteinExistence type="predicted"/>
<evidence type="ECO:0000256" key="1">
    <source>
        <dbReference type="ARBA" id="ARBA00004141"/>
    </source>
</evidence>
<comment type="subcellular location">
    <subcellularLocation>
        <location evidence="1">Membrane</location>
        <topology evidence="1">Multi-pass membrane protein</topology>
    </subcellularLocation>
</comment>
<gene>
    <name evidence="6" type="primary">tehA</name>
    <name evidence="6" type="ORF">FLA105534_03971</name>
</gene>
<dbReference type="InterPro" id="IPR052951">
    <property type="entry name" value="Tellurite_res_ion_channel"/>
</dbReference>
<dbReference type="InterPro" id="IPR038665">
    <property type="entry name" value="Voltage-dep_anion_channel_sf"/>
</dbReference>
<protein>
    <submittedName>
        <fullName evidence="6">Tellurite resistance protein TehA</fullName>
    </submittedName>
</protein>
<keyword evidence="7" id="KW-1185">Reference proteome</keyword>
<dbReference type="PANTHER" id="PTHR37955:SF1">
    <property type="entry name" value="DEP DOMAIN-CONTAINING PROTEIN"/>
    <property type="match status" value="1"/>
</dbReference>
<sequence>MLKVKSNILIMNKIVDKTAQQQFQKQKITLPIAPASFFAMTLGLAETGNAWRNATSLWHLPSYIGEVLEGLALLSFLWWLLLYCNKWIQHRKLAETEFNDPVQSSFLALIPESIILMAIAIHIYSQSIAISLFWIGSVLNLIYGAYKLSGLWTQERQTEHTTPSLFLTFTASILVNALAAGLLGYTNYGYVLLGIGTISWLIMDSVITQQLTVGGLGAKTRNFMGIYMAPAVILFVAYQVLC</sequence>
<accession>A0A6J4GVK4</accession>
<dbReference type="EMBL" id="CADCSU010000146">
    <property type="protein sequence ID" value="CAA9202196.1"/>
    <property type="molecule type" value="Genomic_DNA"/>
</dbReference>
<feature type="transmembrane region" description="Helical" evidence="5">
    <location>
        <begin position="191"/>
        <end position="211"/>
    </location>
</feature>
<evidence type="ECO:0000256" key="5">
    <source>
        <dbReference type="SAM" id="Phobius"/>
    </source>
</evidence>
<evidence type="ECO:0000313" key="7">
    <source>
        <dbReference type="Proteomes" id="UP000479938"/>
    </source>
</evidence>
<feature type="transmembrane region" description="Helical" evidence="5">
    <location>
        <begin position="165"/>
        <end position="185"/>
    </location>
</feature>
<organism evidence="6 7">
    <name type="scientific">Flavobacterium bizetiae</name>
    <dbReference type="NCBI Taxonomy" id="2704140"/>
    <lineage>
        <taxon>Bacteria</taxon>
        <taxon>Pseudomonadati</taxon>
        <taxon>Bacteroidota</taxon>
        <taxon>Flavobacteriia</taxon>
        <taxon>Flavobacteriales</taxon>
        <taxon>Flavobacteriaceae</taxon>
        <taxon>Flavobacterium</taxon>
    </lineage>
</organism>
<evidence type="ECO:0000256" key="4">
    <source>
        <dbReference type="ARBA" id="ARBA00023136"/>
    </source>
</evidence>